<dbReference type="InterPro" id="IPR028366">
    <property type="entry name" value="PhoU"/>
</dbReference>
<keyword evidence="5 7" id="KW-0963">Cytoplasm</keyword>
<keyword evidence="6 7" id="KW-0592">Phosphate transport</keyword>
<feature type="domain" description="PhoU" evidence="8">
    <location>
        <begin position="121"/>
        <end position="205"/>
    </location>
</feature>
<evidence type="ECO:0000256" key="3">
    <source>
        <dbReference type="ARBA" id="ARBA00011738"/>
    </source>
</evidence>
<accession>A0A0R1GRX3</accession>
<dbReference type="GO" id="GO:0006817">
    <property type="term" value="P:phosphate ion transport"/>
    <property type="evidence" value="ECO:0007669"/>
    <property type="project" value="UniProtKB-KW"/>
</dbReference>
<dbReference type="GO" id="GO:0045936">
    <property type="term" value="P:negative regulation of phosphate metabolic process"/>
    <property type="evidence" value="ECO:0007669"/>
    <property type="project" value="InterPro"/>
</dbReference>
<dbReference type="AlphaFoldDB" id="A0A0R1GRX3"/>
<dbReference type="EMBL" id="AZCV01000010">
    <property type="protein sequence ID" value="KRK36827.1"/>
    <property type="molecule type" value="Genomic_DNA"/>
</dbReference>
<dbReference type="FunFam" id="1.20.58.220:FF:000004">
    <property type="entry name" value="Phosphate-specific transport system accessory protein PhoU"/>
    <property type="match status" value="1"/>
</dbReference>
<dbReference type="PATRIC" id="fig|1423722.3.peg.616"/>
<dbReference type="PANTHER" id="PTHR42930:SF3">
    <property type="entry name" value="PHOSPHATE-SPECIFIC TRANSPORT SYSTEM ACCESSORY PROTEIN PHOU"/>
    <property type="match status" value="1"/>
</dbReference>
<evidence type="ECO:0000313" key="10">
    <source>
        <dbReference type="Proteomes" id="UP000050909"/>
    </source>
</evidence>
<dbReference type="Gene3D" id="1.20.58.220">
    <property type="entry name" value="Phosphate transport system protein phou homolog 2, domain 2"/>
    <property type="match status" value="2"/>
</dbReference>
<proteinExistence type="inferred from homology"/>
<dbReference type="PIRSF" id="PIRSF003107">
    <property type="entry name" value="PhoU"/>
    <property type="match status" value="1"/>
</dbReference>
<evidence type="ECO:0000256" key="5">
    <source>
        <dbReference type="ARBA" id="ARBA00022490"/>
    </source>
</evidence>
<keyword evidence="4 7" id="KW-0813">Transport</keyword>
<dbReference type="GO" id="GO:0030643">
    <property type="term" value="P:intracellular phosphate ion homeostasis"/>
    <property type="evidence" value="ECO:0007669"/>
    <property type="project" value="InterPro"/>
</dbReference>
<protein>
    <recommendedName>
        <fullName evidence="7">Phosphate-specific transport system accessory protein PhoU</fullName>
    </recommendedName>
</protein>
<dbReference type="Proteomes" id="UP000050909">
    <property type="component" value="Unassembled WGS sequence"/>
</dbReference>
<dbReference type="NCBIfam" id="TIGR02135">
    <property type="entry name" value="phoU_full"/>
    <property type="match status" value="1"/>
</dbReference>
<evidence type="ECO:0000256" key="4">
    <source>
        <dbReference type="ARBA" id="ARBA00022448"/>
    </source>
</evidence>
<reference evidence="9 10" key="1">
    <citation type="journal article" date="2015" name="Genome Announc.">
        <title>Expanding the biotechnology potential of lactobacilli through comparative genomics of 213 strains and associated genera.</title>
        <authorList>
            <person name="Sun Z."/>
            <person name="Harris H.M."/>
            <person name="McCann A."/>
            <person name="Guo C."/>
            <person name="Argimon S."/>
            <person name="Zhang W."/>
            <person name="Yang X."/>
            <person name="Jeffery I.B."/>
            <person name="Cooney J.C."/>
            <person name="Kagawa T.F."/>
            <person name="Liu W."/>
            <person name="Song Y."/>
            <person name="Salvetti E."/>
            <person name="Wrobel A."/>
            <person name="Rasinkangas P."/>
            <person name="Parkhill J."/>
            <person name="Rea M.C."/>
            <person name="O'Sullivan O."/>
            <person name="Ritari J."/>
            <person name="Douillard F.P."/>
            <person name="Paul Ross R."/>
            <person name="Yang R."/>
            <person name="Briner A.E."/>
            <person name="Felis G.E."/>
            <person name="de Vos W.M."/>
            <person name="Barrangou R."/>
            <person name="Klaenhammer T.R."/>
            <person name="Caufield P.W."/>
            <person name="Cui Y."/>
            <person name="Zhang H."/>
            <person name="O'Toole P.W."/>
        </authorList>
    </citation>
    <scope>NUCLEOTIDE SEQUENCE [LARGE SCALE GENOMIC DNA]</scope>
    <source>
        <strain evidence="9 10">DSM 20534</strain>
    </source>
</reference>
<dbReference type="RefSeq" id="WP_056945825.1">
    <property type="nucleotide sequence ID" value="NZ_AZCV01000010.1"/>
</dbReference>
<comment type="similarity">
    <text evidence="2 7">Belongs to the PhoU family.</text>
</comment>
<comment type="caution">
    <text evidence="9">The sequence shown here is derived from an EMBL/GenBank/DDBJ whole genome shotgun (WGS) entry which is preliminary data.</text>
</comment>
<comment type="function">
    <text evidence="7">Plays a role in the regulation of phosphate uptake.</text>
</comment>
<dbReference type="GO" id="GO:0005737">
    <property type="term" value="C:cytoplasm"/>
    <property type="evidence" value="ECO:0007669"/>
    <property type="project" value="UniProtKB-SubCell"/>
</dbReference>
<gene>
    <name evidence="9" type="ORF">FC62_GL000606</name>
</gene>
<comment type="subcellular location">
    <subcellularLocation>
        <location evidence="1 7">Cytoplasm</location>
    </subcellularLocation>
</comment>
<feature type="domain" description="PhoU" evidence="8">
    <location>
        <begin position="17"/>
        <end position="103"/>
    </location>
</feature>
<evidence type="ECO:0000256" key="6">
    <source>
        <dbReference type="ARBA" id="ARBA00022592"/>
    </source>
</evidence>
<evidence type="ECO:0000256" key="7">
    <source>
        <dbReference type="PIRNR" id="PIRNR003107"/>
    </source>
</evidence>
<organism evidence="9 10">
    <name type="scientific">Amylolactobacillus amylotrophicus DSM 20534</name>
    <dbReference type="NCBI Taxonomy" id="1423722"/>
    <lineage>
        <taxon>Bacteria</taxon>
        <taxon>Bacillati</taxon>
        <taxon>Bacillota</taxon>
        <taxon>Bacilli</taxon>
        <taxon>Lactobacillales</taxon>
        <taxon>Lactobacillaceae</taxon>
        <taxon>Amylolactobacillus</taxon>
    </lineage>
</organism>
<name>A0A0R1GRX3_9LACO</name>
<evidence type="ECO:0000313" key="9">
    <source>
        <dbReference type="EMBL" id="KRK36827.1"/>
    </source>
</evidence>
<evidence type="ECO:0000256" key="1">
    <source>
        <dbReference type="ARBA" id="ARBA00004496"/>
    </source>
</evidence>
<dbReference type="InterPro" id="IPR026022">
    <property type="entry name" value="PhoU_dom"/>
</dbReference>
<evidence type="ECO:0000256" key="2">
    <source>
        <dbReference type="ARBA" id="ARBA00008107"/>
    </source>
</evidence>
<dbReference type="InterPro" id="IPR038078">
    <property type="entry name" value="PhoU-like_sf"/>
</dbReference>
<dbReference type="SUPFAM" id="SSF109755">
    <property type="entry name" value="PhoU-like"/>
    <property type="match status" value="1"/>
</dbReference>
<dbReference type="Pfam" id="PF01895">
    <property type="entry name" value="PhoU"/>
    <property type="match status" value="2"/>
</dbReference>
<sequence length="228" mass="26108">MRELFSDELKKLHGRFMEMGINISEQIYQATSAFTQYDKKLAQQVIDDDQRTNSEEIFLEKEALKLIALQQPVASDFREIISILKASSDLERIGDHAVNIARETLNTSDQKNDVKIEKQIGKMAGDIRKMLEQVMDAYVNRDERQARKGAEKDLNIDQQYIDIRKAVTSAIESQETTAERGSSYLMIDRLLERIGDHIVNLCEWVVYNQSGKIVELNAGKISPELLQN</sequence>
<comment type="subunit">
    <text evidence="3 7">Homodimer.</text>
</comment>
<keyword evidence="10" id="KW-1185">Reference proteome</keyword>
<dbReference type="PANTHER" id="PTHR42930">
    <property type="entry name" value="PHOSPHATE-SPECIFIC TRANSPORT SYSTEM ACCESSORY PROTEIN PHOU"/>
    <property type="match status" value="1"/>
</dbReference>
<evidence type="ECO:0000259" key="8">
    <source>
        <dbReference type="Pfam" id="PF01895"/>
    </source>
</evidence>